<dbReference type="GO" id="GO:0030371">
    <property type="term" value="F:translation repressor activity"/>
    <property type="evidence" value="ECO:0007669"/>
    <property type="project" value="InterPro"/>
</dbReference>
<feature type="compositionally biased region" description="Polar residues" evidence="6">
    <location>
        <begin position="700"/>
        <end position="742"/>
    </location>
</feature>
<dbReference type="FunCoup" id="A0A7R8YQH6">
    <property type="interactions" value="1043"/>
</dbReference>
<dbReference type="FunFam" id="1.10.150.50:FF:000076">
    <property type="entry name" value="Smg, isoform B"/>
    <property type="match status" value="1"/>
</dbReference>
<dbReference type="SMART" id="SM00454">
    <property type="entry name" value="SAM"/>
    <property type="match status" value="1"/>
</dbReference>
<feature type="region of interest" description="Disordered" evidence="6">
    <location>
        <begin position="402"/>
        <end position="433"/>
    </location>
</feature>
<keyword evidence="5" id="KW-0694">RNA-binding</keyword>
<dbReference type="PANTHER" id="PTHR12515">
    <property type="entry name" value="STERILE ALPHA MOTIF DOMAIN CONTAINING PROTEIN 4-RELATED"/>
    <property type="match status" value="1"/>
</dbReference>
<dbReference type="InterPro" id="IPR058599">
    <property type="entry name" value="PHAT_Smg/ZCCHC2-like"/>
</dbReference>
<dbReference type="GO" id="GO:0006355">
    <property type="term" value="P:regulation of DNA-templated transcription"/>
    <property type="evidence" value="ECO:0007669"/>
    <property type="project" value="InterPro"/>
</dbReference>
<feature type="compositionally biased region" description="Polar residues" evidence="6">
    <location>
        <begin position="814"/>
        <end position="832"/>
    </location>
</feature>
<dbReference type="Gene3D" id="1.25.40.170">
    <property type="entry name" value="Smaug, PHAT domain"/>
    <property type="match status" value="1"/>
</dbReference>
<dbReference type="SUPFAM" id="SSF48371">
    <property type="entry name" value="ARM repeat"/>
    <property type="match status" value="1"/>
</dbReference>
<dbReference type="InterPro" id="IPR001660">
    <property type="entry name" value="SAM"/>
</dbReference>
<protein>
    <recommendedName>
        <fullName evidence="3">Protein Smaug</fullName>
    </recommendedName>
</protein>
<dbReference type="Pfam" id="PF09246">
    <property type="entry name" value="PHAT"/>
    <property type="match status" value="1"/>
</dbReference>
<comment type="similarity">
    <text evidence="2">Belongs to the SMAUG family.</text>
</comment>
<dbReference type="GO" id="GO:0000289">
    <property type="term" value="P:nuclear-transcribed mRNA poly(A) tail shortening"/>
    <property type="evidence" value="ECO:0007669"/>
    <property type="project" value="TreeGrafter"/>
</dbReference>
<proteinExistence type="inferred from homology"/>
<evidence type="ECO:0000256" key="4">
    <source>
        <dbReference type="ARBA" id="ARBA00022490"/>
    </source>
</evidence>
<dbReference type="Gene3D" id="1.10.150.50">
    <property type="entry name" value="Transcription Factor, Ets-1"/>
    <property type="match status" value="1"/>
</dbReference>
<dbReference type="Pfam" id="PF26034">
    <property type="entry name" value="PHAT_SMAUG"/>
    <property type="match status" value="1"/>
</dbReference>
<gene>
    <name evidence="8" type="ORF">HERILL_LOCUS4774</name>
</gene>
<evidence type="ECO:0000256" key="6">
    <source>
        <dbReference type="SAM" id="MobiDB-lite"/>
    </source>
</evidence>
<sequence>MKHPTGNPSTLFCEQVSTVTLLFEKWNDCERAVVMYALLKRLSFPTLKFLQFSIESNLTQNFGSQKNLNSIEANANDTKHLQKLVNIYKSFSIAELSQIADKDSILYESDLYLKDADKNYNNKEDVLHDILNMIPLLKPGNDEAKKIYLSLIPLAVEDTVRQIVAAELVQQIFSYLLIHPAISNEDRRSLSYWLRHLEDHIQSSFASGQRSFYILTNPNETPPESLNTSFSSMNSTQQNPWQAIAPPASKQHLPQHPISQQLSNLTLSSLNSASSTSSSDWNLNILNLQTNGGVNNASSSQNSLGIAIESNESDNVTEDTHISFSKNGTEVLDFDDNSDEGGNCNTQVAYIGDHLHVPGLGNVDNPALSMKTRRSNSLTTPSTSSTVKTIGQKIRESNSTENLTQFAQKPRSYSLSIESPRNSLQSSGSEPRLDDLKPNYLKFTTHNVGMSNIGQWLKSLRLHKYVGLFTNMTYEDMMQINEEYLQSLGVTKGASHKLELCIEKLKHRFTNLSTLEANLLENKVALGSVIEELANLVLTPMKPVDNHSGDNVAAKFLEVLDIVSQMVIERETSSTQDEEHANGTLWILERALHSEAFVSHTNVLKEYKFKLSKIKMQFLPKTHHSKGNTSNTGAKSRWNSAKGRKTDGNSKSGSSDRIHRKNSSDASNFPQNSYPQQQQNNLQMPSNNNSQHYPQESDKFQSSSQRHQGQFYNTNNMTCPTASSSTNSQYKSASYPSFSGVGSTKAMHQAHRQEQQLPQHQQQYRHHRHSFNNLIVLSNAQHQPQQPEVTFGKAQKPSAGTLTLNQQIRPPAQLSQSSLPLVSTAKDSQPPASVTARPLNRAQRRDECNATNGNDLKGHPGSLSKSSNSKNIVGDINSSLELLCLQMTEQAMK</sequence>
<dbReference type="InterPro" id="IPR013761">
    <property type="entry name" value="SAM/pointed_sf"/>
</dbReference>
<evidence type="ECO:0000256" key="5">
    <source>
        <dbReference type="ARBA" id="ARBA00022884"/>
    </source>
</evidence>
<name>A0A7R8YQH6_HERIL</name>
<reference evidence="8 9" key="1">
    <citation type="submission" date="2020-11" db="EMBL/GenBank/DDBJ databases">
        <authorList>
            <person name="Wallbank WR R."/>
            <person name="Pardo Diaz C."/>
            <person name="Kozak K."/>
            <person name="Martin S."/>
            <person name="Jiggins C."/>
            <person name="Moest M."/>
            <person name="Warren A I."/>
            <person name="Generalovic N T."/>
            <person name="Byers J.R.P. K."/>
            <person name="Montejo-Kovacevich G."/>
            <person name="Yen C E."/>
        </authorList>
    </citation>
    <scope>NUCLEOTIDE SEQUENCE [LARGE SCALE GENOMIC DNA]</scope>
</reference>
<dbReference type="OrthoDB" id="2155283at2759"/>
<evidence type="ECO:0000256" key="1">
    <source>
        <dbReference type="ARBA" id="ARBA00004496"/>
    </source>
</evidence>
<dbReference type="AlphaFoldDB" id="A0A7R8YQH6"/>
<feature type="compositionally biased region" description="Polar residues" evidence="6">
    <location>
        <begin position="627"/>
        <end position="639"/>
    </location>
</feature>
<evidence type="ECO:0000313" key="8">
    <source>
        <dbReference type="EMBL" id="CAD7081678.1"/>
    </source>
</evidence>
<dbReference type="GO" id="GO:0000932">
    <property type="term" value="C:P-body"/>
    <property type="evidence" value="ECO:0007669"/>
    <property type="project" value="TreeGrafter"/>
</dbReference>
<dbReference type="GO" id="GO:0003729">
    <property type="term" value="F:mRNA binding"/>
    <property type="evidence" value="ECO:0007669"/>
    <property type="project" value="TreeGrafter"/>
</dbReference>
<feature type="region of interest" description="Disordered" evidence="6">
    <location>
        <begin position="814"/>
        <end position="870"/>
    </location>
</feature>
<evidence type="ECO:0000259" key="7">
    <source>
        <dbReference type="SMART" id="SM00454"/>
    </source>
</evidence>
<dbReference type="Pfam" id="PF00536">
    <property type="entry name" value="SAM_1"/>
    <property type="match status" value="1"/>
</dbReference>
<keyword evidence="4" id="KW-0963">Cytoplasm</keyword>
<evidence type="ECO:0000256" key="3">
    <source>
        <dbReference type="ARBA" id="ARBA00018651"/>
    </source>
</evidence>
<feature type="compositionally biased region" description="Polar residues" evidence="6">
    <location>
        <begin position="402"/>
        <end position="429"/>
    </location>
</feature>
<dbReference type="InterPro" id="IPR015327">
    <property type="entry name" value="PHAT_dom"/>
</dbReference>
<feature type="compositionally biased region" description="Low complexity" evidence="6">
    <location>
        <begin position="667"/>
        <end position="691"/>
    </location>
</feature>
<dbReference type="Proteomes" id="UP000594454">
    <property type="component" value="Chromosome 2"/>
</dbReference>
<keyword evidence="9" id="KW-1185">Reference proteome</keyword>
<organism evidence="8 9">
    <name type="scientific">Hermetia illucens</name>
    <name type="common">Black soldier fly</name>
    <dbReference type="NCBI Taxonomy" id="343691"/>
    <lineage>
        <taxon>Eukaryota</taxon>
        <taxon>Metazoa</taxon>
        <taxon>Ecdysozoa</taxon>
        <taxon>Arthropoda</taxon>
        <taxon>Hexapoda</taxon>
        <taxon>Insecta</taxon>
        <taxon>Pterygota</taxon>
        <taxon>Neoptera</taxon>
        <taxon>Endopterygota</taxon>
        <taxon>Diptera</taxon>
        <taxon>Brachycera</taxon>
        <taxon>Stratiomyomorpha</taxon>
        <taxon>Stratiomyidae</taxon>
        <taxon>Hermetiinae</taxon>
        <taxon>Hermetia</taxon>
    </lineage>
</organism>
<dbReference type="InterPro" id="IPR016024">
    <property type="entry name" value="ARM-type_fold"/>
</dbReference>
<accession>A0A7R8YQH6</accession>
<evidence type="ECO:0000313" key="9">
    <source>
        <dbReference type="Proteomes" id="UP000594454"/>
    </source>
</evidence>
<feature type="domain" description="SAM" evidence="7">
    <location>
        <begin position="445"/>
        <end position="508"/>
    </location>
</feature>
<dbReference type="EMBL" id="LR899010">
    <property type="protein sequence ID" value="CAD7081678.1"/>
    <property type="molecule type" value="Genomic_DNA"/>
</dbReference>
<dbReference type="InterPro" id="IPR050897">
    <property type="entry name" value="SMAUG/VTS1_RNA-bind"/>
</dbReference>
<dbReference type="PANTHER" id="PTHR12515:SF5">
    <property type="entry name" value="PROTEIN SMAUG"/>
    <property type="match status" value="1"/>
</dbReference>
<feature type="region of interest" description="Disordered" evidence="6">
    <location>
        <begin position="620"/>
        <end position="742"/>
    </location>
</feature>
<dbReference type="OMA" id="HHSQHAQ"/>
<dbReference type="InParanoid" id="A0A7R8YQH6"/>
<dbReference type="InterPro" id="IPR037093">
    <property type="entry name" value="PHAT_dom_sf"/>
</dbReference>
<evidence type="ECO:0000256" key="2">
    <source>
        <dbReference type="ARBA" id="ARBA00008232"/>
    </source>
</evidence>
<dbReference type="SUPFAM" id="SSF47769">
    <property type="entry name" value="SAM/Pointed domain"/>
    <property type="match status" value="1"/>
</dbReference>
<comment type="subcellular location">
    <subcellularLocation>
        <location evidence="1">Cytoplasm</location>
    </subcellularLocation>
</comment>